<dbReference type="AlphaFoldDB" id="A0AAW1UJP3"/>
<gene>
    <name evidence="1" type="ORF">WA026_022750</name>
</gene>
<comment type="caution">
    <text evidence="1">The sequence shown here is derived from an EMBL/GenBank/DDBJ whole genome shotgun (WGS) entry which is preliminary data.</text>
</comment>
<proteinExistence type="predicted"/>
<evidence type="ECO:0000313" key="2">
    <source>
        <dbReference type="Proteomes" id="UP001431783"/>
    </source>
</evidence>
<accession>A0AAW1UJP3</accession>
<protein>
    <submittedName>
        <fullName evidence="1">Uncharacterized protein</fullName>
    </submittedName>
</protein>
<sequence length="156" mass="17607">MFRHVEFLKYEDERMRNYKRKTERGTTSEEVYESGAAEAVQNKTDICKASEMFNLCPISLVMLVRKYENNESCSLGYVKPRLVWTVTSAEQVRLVTVAVAINAQGGQIYPLFVFPLKRYQDQLMREAPVGSAGAGAMIIRAAAVIVGRRLTARSHL</sequence>
<evidence type="ECO:0000313" key="1">
    <source>
        <dbReference type="EMBL" id="KAK9882700.1"/>
    </source>
</evidence>
<keyword evidence="2" id="KW-1185">Reference proteome</keyword>
<organism evidence="1 2">
    <name type="scientific">Henosepilachna vigintioctopunctata</name>
    <dbReference type="NCBI Taxonomy" id="420089"/>
    <lineage>
        <taxon>Eukaryota</taxon>
        <taxon>Metazoa</taxon>
        <taxon>Ecdysozoa</taxon>
        <taxon>Arthropoda</taxon>
        <taxon>Hexapoda</taxon>
        <taxon>Insecta</taxon>
        <taxon>Pterygota</taxon>
        <taxon>Neoptera</taxon>
        <taxon>Endopterygota</taxon>
        <taxon>Coleoptera</taxon>
        <taxon>Polyphaga</taxon>
        <taxon>Cucujiformia</taxon>
        <taxon>Coccinelloidea</taxon>
        <taxon>Coccinellidae</taxon>
        <taxon>Epilachninae</taxon>
        <taxon>Epilachnini</taxon>
        <taxon>Henosepilachna</taxon>
    </lineage>
</organism>
<dbReference type="EMBL" id="JARQZJ010000080">
    <property type="protein sequence ID" value="KAK9882700.1"/>
    <property type="molecule type" value="Genomic_DNA"/>
</dbReference>
<dbReference type="Proteomes" id="UP001431783">
    <property type="component" value="Unassembled WGS sequence"/>
</dbReference>
<reference evidence="1 2" key="1">
    <citation type="submission" date="2023-03" db="EMBL/GenBank/DDBJ databases">
        <title>Genome insight into feeding habits of ladybird beetles.</title>
        <authorList>
            <person name="Li H.-S."/>
            <person name="Huang Y.-H."/>
            <person name="Pang H."/>
        </authorList>
    </citation>
    <scope>NUCLEOTIDE SEQUENCE [LARGE SCALE GENOMIC DNA]</scope>
    <source>
        <strain evidence="1">SYSU_2023b</strain>
        <tissue evidence="1">Whole body</tissue>
    </source>
</reference>
<name>A0AAW1UJP3_9CUCU</name>